<dbReference type="EMBL" id="LQOA01000050">
    <property type="protein sequence ID" value="KXT96848.1"/>
    <property type="molecule type" value="Genomic_DNA"/>
</dbReference>
<evidence type="ECO:0000256" key="7">
    <source>
        <dbReference type="SAM" id="Phobius"/>
    </source>
</evidence>
<gene>
    <name evidence="9" type="ORF">SMIDD28_01883</name>
</gene>
<sequence length="384" mass="42372">MKFKKLLIDTLKLLKRNKRQSILTSLAITVATFVLLVILSSSSYTTSTLGNDLKIEEDTATMTYTPQNMLDIRGFTQEDKQLIEQTIGKPARLSSSSYALYAETYFNDSKQNLSFRTLGDLNKNGLVVPALLKGRALEELDGGVAISDKALMSLTRKENIETFLGETINISGKEYPIQAIYYGSAVNERLPSLLVTNEIKELLLGGREYFDELVVETNQLENINKALSALDTYGIFRKEGTYGYIDNRRVYEETKAQATTILNFIALLSSISIFVAGFGVMNAMLSSVSERSKEIAIRRALGAKKSDIYQSYMMEGILLSLLGAITGIGVATLFVVLMNMSGFVTTLTLDHILITLFTTGVFGIVFSIMPAMVAANKNVIEGLR</sequence>
<dbReference type="InterPro" id="IPR003838">
    <property type="entry name" value="ABC3_permease_C"/>
</dbReference>
<dbReference type="PANTHER" id="PTHR30572">
    <property type="entry name" value="MEMBRANE COMPONENT OF TRANSPORTER-RELATED"/>
    <property type="match status" value="1"/>
</dbReference>
<evidence type="ECO:0000256" key="5">
    <source>
        <dbReference type="ARBA" id="ARBA00023136"/>
    </source>
</evidence>
<feature type="transmembrane region" description="Helical" evidence="7">
    <location>
        <begin position="352"/>
        <end position="375"/>
    </location>
</feature>
<reference evidence="9 10" key="1">
    <citation type="submission" date="2016-01" db="EMBL/GenBank/DDBJ databases">
        <title>Highly variable Streptococcus oralis are common among viridans streptococci isolated from primates.</title>
        <authorList>
            <person name="Denapaite D."/>
            <person name="Rieger M."/>
            <person name="Koendgen S."/>
            <person name="Brueckner R."/>
            <person name="Ochigava I."/>
            <person name="Kappeler P."/>
            <person name="Maetz-Rensing K."/>
            <person name="Leendertz F."/>
            <person name="Hakenbeck R."/>
        </authorList>
    </citation>
    <scope>NUCLEOTIDE SEQUENCE [LARGE SCALE GENOMIC DNA]</scope>
    <source>
        <strain evidence="9 10">DD28</strain>
    </source>
</reference>
<keyword evidence="5 7" id="KW-0472">Membrane</keyword>
<keyword evidence="4 7" id="KW-1133">Transmembrane helix</keyword>
<organism evidence="9 10">
    <name type="scientific">Streptococcus mitis</name>
    <dbReference type="NCBI Taxonomy" id="28037"/>
    <lineage>
        <taxon>Bacteria</taxon>
        <taxon>Bacillati</taxon>
        <taxon>Bacillota</taxon>
        <taxon>Bacilli</taxon>
        <taxon>Lactobacillales</taxon>
        <taxon>Streptococcaceae</taxon>
        <taxon>Streptococcus</taxon>
        <taxon>Streptococcus mitis group</taxon>
    </lineage>
</organism>
<evidence type="ECO:0000256" key="2">
    <source>
        <dbReference type="ARBA" id="ARBA00022475"/>
    </source>
</evidence>
<proteinExistence type="inferred from homology"/>
<comment type="similarity">
    <text evidence="6">Belongs to the ABC-4 integral membrane protein family.</text>
</comment>
<keyword evidence="2" id="KW-1003">Cell membrane</keyword>
<protein>
    <submittedName>
        <fullName evidence="9">ABC-type transport system, involved in lipoprotein release, permease component</fullName>
    </submittedName>
</protein>
<evidence type="ECO:0000256" key="1">
    <source>
        <dbReference type="ARBA" id="ARBA00004651"/>
    </source>
</evidence>
<evidence type="ECO:0000313" key="9">
    <source>
        <dbReference type="EMBL" id="KXT96848.1"/>
    </source>
</evidence>
<dbReference type="GO" id="GO:0022857">
    <property type="term" value="F:transmembrane transporter activity"/>
    <property type="evidence" value="ECO:0007669"/>
    <property type="project" value="TreeGrafter"/>
</dbReference>
<evidence type="ECO:0000259" key="8">
    <source>
        <dbReference type="Pfam" id="PF02687"/>
    </source>
</evidence>
<feature type="transmembrane region" description="Helical" evidence="7">
    <location>
        <begin position="21"/>
        <end position="39"/>
    </location>
</feature>
<comment type="caution">
    <text evidence="9">The sequence shown here is derived from an EMBL/GenBank/DDBJ whole genome shotgun (WGS) entry which is preliminary data.</text>
</comment>
<dbReference type="GO" id="GO:0005886">
    <property type="term" value="C:plasma membrane"/>
    <property type="evidence" value="ECO:0007669"/>
    <property type="project" value="UniProtKB-SubCell"/>
</dbReference>
<accession>A0A139Q2U1</accession>
<feature type="transmembrane region" description="Helical" evidence="7">
    <location>
        <begin position="317"/>
        <end position="340"/>
    </location>
</feature>
<feature type="transmembrane region" description="Helical" evidence="7">
    <location>
        <begin position="261"/>
        <end position="285"/>
    </location>
</feature>
<comment type="subcellular location">
    <subcellularLocation>
        <location evidence="1">Cell membrane</location>
        <topology evidence="1">Multi-pass membrane protein</topology>
    </subcellularLocation>
</comment>
<dbReference type="InterPro" id="IPR050250">
    <property type="entry name" value="Macrolide_Exporter_MacB"/>
</dbReference>
<dbReference type="OrthoDB" id="9770036at2"/>
<dbReference type="Pfam" id="PF02687">
    <property type="entry name" value="FtsX"/>
    <property type="match status" value="1"/>
</dbReference>
<evidence type="ECO:0000256" key="6">
    <source>
        <dbReference type="ARBA" id="ARBA00038076"/>
    </source>
</evidence>
<feature type="domain" description="ABC3 transporter permease C-terminal" evidence="8">
    <location>
        <begin position="267"/>
        <end position="376"/>
    </location>
</feature>
<keyword evidence="3 7" id="KW-0812">Transmembrane</keyword>
<dbReference type="Proteomes" id="UP000070136">
    <property type="component" value="Unassembled WGS sequence"/>
</dbReference>
<dbReference type="PATRIC" id="fig|28037.234.peg.1970"/>
<evidence type="ECO:0000313" key="10">
    <source>
        <dbReference type="Proteomes" id="UP000070136"/>
    </source>
</evidence>
<dbReference type="PANTHER" id="PTHR30572:SF4">
    <property type="entry name" value="ABC TRANSPORTER PERMEASE YTRF"/>
    <property type="match status" value="1"/>
</dbReference>
<keyword evidence="9" id="KW-0449">Lipoprotein</keyword>
<name>A0A139Q2U1_STRMT</name>
<dbReference type="AlphaFoldDB" id="A0A139Q2U1"/>
<evidence type="ECO:0000256" key="4">
    <source>
        <dbReference type="ARBA" id="ARBA00022989"/>
    </source>
</evidence>
<evidence type="ECO:0000256" key="3">
    <source>
        <dbReference type="ARBA" id="ARBA00022692"/>
    </source>
</evidence>
<dbReference type="RefSeq" id="WP_061425752.1">
    <property type="nucleotide sequence ID" value="NZ_KQ970265.1"/>
</dbReference>